<evidence type="ECO:0000256" key="2">
    <source>
        <dbReference type="SAM" id="Phobius"/>
    </source>
</evidence>
<evidence type="ECO:0000313" key="3">
    <source>
        <dbReference type="EMBL" id="CAD9132643.1"/>
    </source>
</evidence>
<feature type="transmembrane region" description="Helical" evidence="2">
    <location>
        <begin position="6"/>
        <end position="29"/>
    </location>
</feature>
<accession>A0A6T9HWH4</accession>
<gene>
    <name evidence="3" type="ORF">ACAT0790_LOCUS22913</name>
    <name evidence="4" type="ORF">ACAT0790_LOCUS22991</name>
</gene>
<keyword evidence="2" id="KW-1133">Transmembrane helix</keyword>
<proteinExistence type="predicted"/>
<protein>
    <submittedName>
        <fullName evidence="4">Uncharacterized protein</fullName>
    </submittedName>
</protein>
<dbReference type="AlphaFoldDB" id="A0A6T9HWH4"/>
<keyword evidence="2" id="KW-0472">Membrane</keyword>
<keyword evidence="2" id="KW-0812">Transmembrane</keyword>
<feature type="region of interest" description="Disordered" evidence="1">
    <location>
        <begin position="72"/>
        <end position="104"/>
    </location>
</feature>
<dbReference type="EMBL" id="HBGE01037965">
    <property type="protein sequence ID" value="CAD9132643.1"/>
    <property type="molecule type" value="Transcribed_RNA"/>
</dbReference>
<organism evidence="4">
    <name type="scientific">Alexandrium catenella</name>
    <name type="common">Red tide dinoflagellate</name>
    <name type="synonym">Gonyaulax catenella</name>
    <dbReference type="NCBI Taxonomy" id="2925"/>
    <lineage>
        <taxon>Eukaryota</taxon>
        <taxon>Sar</taxon>
        <taxon>Alveolata</taxon>
        <taxon>Dinophyceae</taxon>
        <taxon>Gonyaulacales</taxon>
        <taxon>Pyrocystaceae</taxon>
        <taxon>Alexandrium</taxon>
    </lineage>
</organism>
<reference evidence="4" key="1">
    <citation type="submission" date="2021-01" db="EMBL/GenBank/DDBJ databases">
        <authorList>
            <person name="Corre E."/>
            <person name="Pelletier E."/>
            <person name="Niang G."/>
            <person name="Scheremetjew M."/>
            <person name="Finn R."/>
            <person name="Kale V."/>
            <person name="Holt S."/>
            <person name="Cochrane G."/>
            <person name="Meng A."/>
            <person name="Brown T."/>
            <person name="Cohen L."/>
        </authorList>
    </citation>
    <scope>NUCLEOTIDE SEQUENCE</scope>
    <source>
        <strain evidence="4">OF101</strain>
    </source>
</reference>
<name>A0A6T9HWH4_ALECA</name>
<sequence>MTDTNAWWLSAALAGHAGGFCLAAVFLCWRASFREKARRSSARSPSHGQRPSVAAEGKHTSRLVELVGAEVASEAPRPHGQVPDRGLAARMRSKRRPSVVPGSDLRLPRDVRSERLDMDHVRLSFPDFLWCLLFVAPGTALLAVGGLLRKKFREVLHSAGAVRPRPHDPAAVTGRLLLETYRSIHYTGTRHSEAGGGPVASFAWHRVPVIDGEGRVRVASSLAFEVDLRTKSVTKAELEGEPLTAKEALVMAWWLTISHDHVRIHSLANWGVNLEYSDDGLLKRMGMVTVFYNWLGYNVFPLICKLTHAVRFMRADFSGISQCFDESQKVQIPPHLWMHELAKHSALVDFTLKVRNRFMNCFAEHHREFPAIDGEALFVGTIVHSLDHVMAELIMEDLLWLDVDGVSHQFRGMADIGRLVRSGFTQDLPLLMFDARCRAAAPDTLFGKVYAHAAGIDAFLADHMDMLIVK</sequence>
<evidence type="ECO:0000313" key="4">
    <source>
        <dbReference type="EMBL" id="CAD9132802.1"/>
    </source>
</evidence>
<evidence type="ECO:0000256" key="1">
    <source>
        <dbReference type="SAM" id="MobiDB-lite"/>
    </source>
</evidence>
<dbReference type="EMBL" id="HBGE01038076">
    <property type="protein sequence ID" value="CAD9132802.1"/>
    <property type="molecule type" value="Transcribed_RNA"/>
</dbReference>
<feature type="region of interest" description="Disordered" evidence="1">
    <location>
        <begin position="39"/>
        <end position="58"/>
    </location>
</feature>
<feature type="transmembrane region" description="Helical" evidence="2">
    <location>
        <begin position="128"/>
        <end position="148"/>
    </location>
</feature>